<gene>
    <name evidence="6" type="ORF">IPJ27_09030</name>
</gene>
<dbReference type="GO" id="GO:0016787">
    <property type="term" value="F:hydrolase activity"/>
    <property type="evidence" value="ECO:0007669"/>
    <property type="project" value="UniProtKB-KW"/>
</dbReference>
<feature type="compositionally biased region" description="Polar residues" evidence="5">
    <location>
        <begin position="2171"/>
        <end position="2182"/>
    </location>
</feature>
<dbReference type="Proteomes" id="UP000697998">
    <property type="component" value="Unassembled WGS sequence"/>
</dbReference>
<protein>
    <submittedName>
        <fullName evidence="6">FG-GAP repeat protein</fullName>
    </submittedName>
</protein>
<evidence type="ECO:0000256" key="1">
    <source>
        <dbReference type="ARBA" id="ARBA00022729"/>
    </source>
</evidence>
<evidence type="ECO:0000313" key="6">
    <source>
        <dbReference type="EMBL" id="MBK7674889.1"/>
    </source>
</evidence>
<evidence type="ECO:0000256" key="2">
    <source>
        <dbReference type="ARBA" id="ARBA00022737"/>
    </source>
</evidence>
<dbReference type="InterPro" id="IPR013517">
    <property type="entry name" value="FG-GAP"/>
</dbReference>
<keyword evidence="4" id="KW-0325">Glycoprotein</keyword>
<dbReference type="InterPro" id="IPR018511">
    <property type="entry name" value="Hemolysin-typ_Ca-bd_CS"/>
</dbReference>
<dbReference type="SUPFAM" id="SSF51120">
    <property type="entry name" value="beta-Roll"/>
    <property type="match status" value="7"/>
</dbReference>
<name>A0A935UGP0_9PROT</name>
<dbReference type="InterPro" id="IPR013519">
    <property type="entry name" value="Int_alpha_beta-p"/>
</dbReference>
<dbReference type="Pfam" id="PF01839">
    <property type="entry name" value="FG-GAP"/>
    <property type="match status" value="13"/>
</dbReference>
<keyword evidence="2" id="KW-0677">Repeat</keyword>
<accession>A0A935UGP0</accession>
<organism evidence="6 7">
    <name type="scientific">Candidatus Accumulibacter proximus</name>
    <dbReference type="NCBI Taxonomy" id="2954385"/>
    <lineage>
        <taxon>Bacteria</taxon>
        <taxon>Pseudomonadati</taxon>
        <taxon>Pseudomonadota</taxon>
        <taxon>Betaproteobacteria</taxon>
        <taxon>Candidatus Accumulibacter</taxon>
    </lineage>
</organism>
<dbReference type="PANTHER" id="PTHR23221:SF7">
    <property type="entry name" value="PHOSPHATIDYLINOSITOL-GLYCAN-SPECIFIC PHOSPHOLIPASE D"/>
    <property type="match status" value="1"/>
</dbReference>
<dbReference type="GO" id="GO:0005509">
    <property type="term" value="F:calcium ion binding"/>
    <property type="evidence" value="ECO:0007669"/>
    <property type="project" value="InterPro"/>
</dbReference>
<sequence length="2299" mass="224974">MAAIELSNIAVGMGGFVINGECAGDVAGWSVAGAGDVNGDGLTDLIVGAPSYFGSGRAAGHSYVVFGKTGSSAIDLTTIAAGSGGFIINAQCADDLNGFSVSAAGDLNGDGLADLMIGASKSDPPAGNNAGRSYVVFGKSDGSAIELSTIADGSGGFVINGQWGGEYSGSSVAGIGDVNGDGVADLIVGAPLFNRSYVVFGRTGSAPINLSAIANGNGGFVIDGQGQSGRTVGGAGDVNGDGLADVIIGAPFSDSLTGINVGRTYVVFGKTSTGAIHLSETASGSGGFVINGQCTKDYSGISVAGAGDVNGDGLADLLVAAPSGDPPAGIDAGRSYVVFGKTGGSPVDLSAVAAGNAGFVINGECAQDFSGSSVAGAGDINGDGLSDMILGLVSLVPAYYAERSYVVFGKTAGAAVELADVRNGSGGFVINGQCGGEYTGKSVAGAGDINGDGLADLIVGARDGSPTPGNTNAGRSYVIFGSTSGAFAPSAVDQFGTTGNDTMTGSAAAETLVANAGNDTLIGNGGADVLHGGAGDDSFVLNASDIAALIAGVSSGSYARIDGGTGIDTIVLTGGGLSLDLTTIANQGGSMPGSQSRIESIERIDLTGSGNNTLTLGVGDVLDMAGMNLFNNGNGWAGLGALVQKHQIVINGNSGDLATVNGSWTDAGSTVSNNGHNYAVYNASGIAAQLLIDTNVTRNISSSRPPVELSALAAGTGGFVIKGECAGDQSGFSVAGAGDINGDGLADFIVGAPESDPAAGSNAGRSYVVFGKLDSAPVELSAIVAGSGGFVINGRFANNFSGWSVAAADDMNGDGLADVVVAARGAGFATGGLSYVVFGKTDTAAIDLSAIADGNGGFVLKGQTNESHQSVASTGDVNGDGLADLIVGITMGFHHNWRGYVVFGGTAAARVDLSAIAGGSGGFLINGADESTDLISVAGAGDFNGDGLADLIVGTYSESISYVVFGKTGGGTVNLTDLANGSGGFVIDGQYSGHSGISVAAAGDVNGDGLADVIVGDYGSPIFSNRAGHSYVVFGRTGSGGVDLSTIATGAGGFVINGQCAYDYSGQSVAGAGDINGDGLADLLVGAPGNRVSGAGRSYVVFGKTDSSVVDLSAVASGNGGFVVNGQCAGDATGYSVAGAGDINGDGLADLIIGAAYSATAAGRSYVIFGSTSGAFAPSAVDQLGGSGNDSLTGTAAAETLVANVGNDTLTGNGGADVLYGGAGDDTFVVNASNLAALASGVSNGQLARIDGGSGLDTLALSGSDLVLDLTAIANQGGSTPGSASGLEAIERIDLTGSGNNTLRLSVGDVVDLTGMNRFNNASGWSDGTYDLAAGGANSAGPERRHQLVVVGDAGDAVNLSDAAAWINAGTVSNSAQAYAVYNHRGAAAQILISSALRVSPIGSPPLYVTGTAQNDSLTGGTGNDILDGLAGSDTMVGLTGDDTYVVDVPGDSISENSDEGTDQVNVLFAAGGTYTLTANVEHAAIVSAVLGVNLVGNAQNNALTGNAMTNTLSGLAGNDTLDGGDGTDSLDGGLGNDTLLGGLGNDTLVGGDGDDWLDAGTGVDLVDGGADSDTLIVLGDFADYTVTRRNETDTQLVNAVTGEDITVRNVESVTFLDGARSLADILLNIISAYNDSIVGTPGNDLRDGLAGNDTLAGLAGNDTLIGGTGADRLIGGAGDDTYEIDVAGDLIVEQNAGGTDQVNINFAASGGYTLVAELEHATVTAAAAIAVNVTGNELNNRLTGNAAADTLIGLAGNDTLIGGAGSDTLVGGSGDDEYQIDVASDVVTEGLGEGIDLVKIALTSTGSYTLTAHVEKALVTSPGDSFAVHVTGNALANTLTGHAGANNLIGRDGNDTLDGRGGNDTLDGGLGSDTAILAGVLNDYAISRPSTTQTSLTHLPSGQTVLISHIEFITFTGDASSKTPAELIARISSPGNDTLIGTGDDDALAGALGNDSLIGGAGNDDLQGGDGNDALSGGVGNDTLDGGAGNDTYQFAIGGGDDVINQNDPLAGSIDTVELASPIGDLSTGETTLTRDPHSDDDLLITVTSGSDGAEVVDHLVVHDFFSNDLVNLGGAIDQIRFLSNGSLLTQAQIFAELLKGTSGDDWLRGYAHSNDSIAGGAGNDTLAGAAGNDTLSGGLGNDSLSGDAGADLLDGGASDDQVSGGDGNDTLSGSGGNDTISGGAGDDTLSGGDGTDQLSGGVGADRFVFDTADALSHADLITDFVSGVDRIALKATIFTGLGAVGATVGLSDHLTYDSGTGALAYDGDGAGPGAAVTFATLGVGTHPATLGLDFLIV</sequence>
<evidence type="ECO:0000256" key="5">
    <source>
        <dbReference type="SAM" id="MobiDB-lite"/>
    </source>
</evidence>
<dbReference type="EMBL" id="JADJMH010000006">
    <property type="protein sequence ID" value="MBK7674889.1"/>
    <property type="molecule type" value="Genomic_DNA"/>
</dbReference>
<evidence type="ECO:0000256" key="3">
    <source>
        <dbReference type="ARBA" id="ARBA00022801"/>
    </source>
</evidence>
<comment type="caution">
    <text evidence="6">The sequence shown here is derived from an EMBL/GenBank/DDBJ whole genome shotgun (WGS) entry which is preliminary data.</text>
</comment>
<proteinExistence type="predicted"/>
<dbReference type="InterPro" id="IPR001343">
    <property type="entry name" value="Hemolysn_Ca-bd"/>
</dbReference>
<dbReference type="GO" id="GO:0008305">
    <property type="term" value="C:integrin complex"/>
    <property type="evidence" value="ECO:0007669"/>
    <property type="project" value="InterPro"/>
</dbReference>
<dbReference type="Gene3D" id="2.150.10.10">
    <property type="entry name" value="Serralysin-like metalloprotease, C-terminal"/>
    <property type="match status" value="6"/>
</dbReference>
<dbReference type="PROSITE" id="PS00330">
    <property type="entry name" value="HEMOLYSIN_CALCIUM"/>
    <property type="match status" value="15"/>
</dbReference>
<dbReference type="PROSITE" id="PS51470">
    <property type="entry name" value="FG_GAP"/>
    <property type="match status" value="11"/>
</dbReference>
<feature type="region of interest" description="Disordered" evidence="5">
    <location>
        <begin position="2157"/>
        <end position="2198"/>
    </location>
</feature>
<dbReference type="GO" id="GO:0007155">
    <property type="term" value="P:cell adhesion"/>
    <property type="evidence" value="ECO:0007669"/>
    <property type="project" value="InterPro"/>
</dbReference>
<keyword evidence="3" id="KW-0378">Hydrolase</keyword>
<evidence type="ECO:0000256" key="4">
    <source>
        <dbReference type="ARBA" id="ARBA00023180"/>
    </source>
</evidence>
<dbReference type="Gene3D" id="2.130.10.130">
    <property type="entry name" value="Integrin alpha, N-terminal"/>
    <property type="match status" value="7"/>
</dbReference>
<dbReference type="SUPFAM" id="SSF69318">
    <property type="entry name" value="Integrin alpha N-terminal domain"/>
    <property type="match status" value="5"/>
</dbReference>
<dbReference type="InterPro" id="IPR028994">
    <property type="entry name" value="Integrin_alpha_N"/>
</dbReference>
<dbReference type="PANTHER" id="PTHR23221">
    <property type="entry name" value="GLYCOSYLPHOSPHATIDYLINOSITOL PHOSPHOLIPASE D"/>
    <property type="match status" value="1"/>
</dbReference>
<evidence type="ECO:0000313" key="7">
    <source>
        <dbReference type="Proteomes" id="UP000697998"/>
    </source>
</evidence>
<dbReference type="SMART" id="SM00191">
    <property type="entry name" value="Int_alpha"/>
    <property type="match status" value="14"/>
</dbReference>
<dbReference type="PRINTS" id="PR00313">
    <property type="entry name" value="CABNDNGRPT"/>
</dbReference>
<dbReference type="InterPro" id="IPR011049">
    <property type="entry name" value="Serralysin-like_metalloprot_C"/>
</dbReference>
<reference evidence="6 7" key="1">
    <citation type="submission" date="2020-10" db="EMBL/GenBank/DDBJ databases">
        <title>Connecting structure to function with the recovery of over 1000 high-quality activated sludge metagenome-assembled genomes encoding full-length rRNA genes using long-read sequencing.</title>
        <authorList>
            <person name="Singleton C.M."/>
            <person name="Petriglieri F."/>
            <person name="Kristensen J.M."/>
            <person name="Kirkegaard R.H."/>
            <person name="Michaelsen T.Y."/>
            <person name="Andersen M.H."/>
            <person name="Karst S.M."/>
            <person name="Dueholm M.S."/>
            <person name="Nielsen P.H."/>
            <person name="Albertsen M."/>
        </authorList>
    </citation>
    <scope>NUCLEOTIDE SEQUENCE [LARGE SCALE GENOMIC DNA]</scope>
    <source>
        <strain evidence="6">EsbW_18-Q3-R4-48_BATAC.285</strain>
    </source>
</reference>
<dbReference type="InterPro" id="IPR000413">
    <property type="entry name" value="Integrin_alpha"/>
</dbReference>
<dbReference type="Pfam" id="PF00353">
    <property type="entry name" value="HemolysinCabind"/>
    <property type="match status" value="13"/>
</dbReference>
<keyword evidence="1" id="KW-0732">Signal</keyword>
<dbReference type="PRINTS" id="PR01185">
    <property type="entry name" value="INTEGRINA"/>
</dbReference>